<evidence type="ECO:0000313" key="1">
    <source>
        <dbReference type="EMBL" id="MEQ2301634.1"/>
    </source>
</evidence>
<reference evidence="1 2" key="1">
    <citation type="submission" date="2021-06" db="EMBL/GenBank/DDBJ databases">
        <authorList>
            <person name="Palmer J.M."/>
        </authorList>
    </citation>
    <scope>NUCLEOTIDE SEQUENCE [LARGE SCALE GENOMIC DNA]</scope>
    <source>
        <strain evidence="1 2">AS_MEX2019</strain>
        <tissue evidence="1">Muscle</tissue>
    </source>
</reference>
<name>A0ABV0Z5Z2_9TELE</name>
<evidence type="ECO:0000313" key="2">
    <source>
        <dbReference type="Proteomes" id="UP001469553"/>
    </source>
</evidence>
<organism evidence="1 2">
    <name type="scientific">Ameca splendens</name>
    <dbReference type="NCBI Taxonomy" id="208324"/>
    <lineage>
        <taxon>Eukaryota</taxon>
        <taxon>Metazoa</taxon>
        <taxon>Chordata</taxon>
        <taxon>Craniata</taxon>
        <taxon>Vertebrata</taxon>
        <taxon>Euteleostomi</taxon>
        <taxon>Actinopterygii</taxon>
        <taxon>Neopterygii</taxon>
        <taxon>Teleostei</taxon>
        <taxon>Neoteleostei</taxon>
        <taxon>Acanthomorphata</taxon>
        <taxon>Ovalentaria</taxon>
        <taxon>Atherinomorphae</taxon>
        <taxon>Cyprinodontiformes</taxon>
        <taxon>Goodeidae</taxon>
        <taxon>Ameca</taxon>
    </lineage>
</organism>
<gene>
    <name evidence="1" type="ORF">AMECASPLE_038115</name>
</gene>
<comment type="caution">
    <text evidence="1">The sequence shown here is derived from an EMBL/GenBank/DDBJ whole genome shotgun (WGS) entry which is preliminary data.</text>
</comment>
<accession>A0ABV0Z5Z2</accession>
<dbReference type="Proteomes" id="UP001469553">
    <property type="component" value="Unassembled WGS sequence"/>
</dbReference>
<dbReference type="EMBL" id="JAHRIP010053846">
    <property type="protein sequence ID" value="MEQ2301634.1"/>
    <property type="molecule type" value="Genomic_DNA"/>
</dbReference>
<keyword evidence="2" id="KW-1185">Reference proteome</keyword>
<sequence length="102" mass="11711">MCIDPLTIPRALGAFWITCLEFYVHSWTEQSSPFTGSVLHYDKRTSPADLSTLQRNSCFTFRSLSTESTFAVSSTSVFLNPVLPWRIPFTLYWRDQTPVIPM</sequence>
<protein>
    <recommendedName>
        <fullName evidence="3">Secreted protein</fullName>
    </recommendedName>
</protein>
<proteinExistence type="predicted"/>
<evidence type="ECO:0008006" key="3">
    <source>
        <dbReference type="Google" id="ProtNLM"/>
    </source>
</evidence>